<dbReference type="SMART" id="SM00530">
    <property type="entry name" value="HTH_XRE"/>
    <property type="match status" value="1"/>
</dbReference>
<protein>
    <recommendedName>
        <fullName evidence="1">HTH cro/C1-type domain-containing protein</fullName>
    </recommendedName>
</protein>
<dbReference type="CDD" id="cd00093">
    <property type="entry name" value="HTH_XRE"/>
    <property type="match status" value="1"/>
</dbReference>
<evidence type="ECO:0000313" key="3">
    <source>
        <dbReference type="Proteomes" id="UP001556631"/>
    </source>
</evidence>
<dbReference type="EMBL" id="JBFPJR010000012">
    <property type="protein sequence ID" value="MEX0427732.1"/>
    <property type="molecule type" value="Genomic_DNA"/>
</dbReference>
<accession>A0ABV3SXQ9</accession>
<evidence type="ECO:0000259" key="1">
    <source>
        <dbReference type="PROSITE" id="PS50943"/>
    </source>
</evidence>
<dbReference type="Proteomes" id="UP001556631">
    <property type="component" value="Unassembled WGS sequence"/>
</dbReference>
<keyword evidence="3" id="KW-1185">Reference proteome</keyword>
<gene>
    <name evidence="2" type="ORF">AB3X52_08885</name>
</gene>
<evidence type="ECO:0000313" key="2">
    <source>
        <dbReference type="EMBL" id="MEX0427732.1"/>
    </source>
</evidence>
<dbReference type="RefSeq" id="WP_367993398.1">
    <property type="nucleotide sequence ID" value="NZ_JBFPJR010000012.1"/>
</dbReference>
<name>A0ABV3SXQ9_9ACTN</name>
<reference evidence="2 3" key="1">
    <citation type="submission" date="2024-07" db="EMBL/GenBank/DDBJ databases">
        <authorList>
            <person name="Lee S."/>
            <person name="Kang M."/>
        </authorList>
    </citation>
    <scope>NUCLEOTIDE SEQUENCE [LARGE SCALE GENOMIC DNA]</scope>
    <source>
        <strain evidence="2 3">DS6</strain>
    </source>
</reference>
<dbReference type="InterPro" id="IPR001387">
    <property type="entry name" value="Cro/C1-type_HTH"/>
</dbReference>
<proteinExistence type="predicted"/>
<feature type="domain" description="HTH cro/C1-type" evidence="1">
    <location>
        <begin position="41"/>
        <end position="73"/>
    </location>
</feature>
<comment type="caution">
    <text evidence="2">The sequence shown here is derived from an EMBL/GenBank/DDBJ whole genome shotgun (WGS) entry which is preliminary data.</text>
</comment>
<dbReference type="Gene3D" id="1.10.260.40">
    <property type="entry name" value="lambda repressor-like DNA-binding domains"/>
    <property type="match status" value="1"/>
</dbReference>
<sequence length="378" mass="41397">METRLKAARQALGWSQLRLISELEALGASRRVPLPTRESLKTQLSRWENGHVTPQEPYTTLLSDIFGVTPDELGLDGGGVADHPVPLSRESIGGYQALLGQFVQVDNTVGPQRLFELATKQVSTLEPTLIGARGRVRQDGLELCSRFAEFAGWLGQDAGDLDGAERWTDLAMDFAEEVGDPETRAYVLMRKSNIAAERHEHGRALTLTSASCRDIDRVSPPVRALTLRQTAISHALVRDHRRSERAAELALEVISDEVDGGGGFDFVTPAYVLMETGTSAYFLRRYDVAATRLATALDQWPAGFVRDRAPCLARLSMVEATRGNVDAACAVGQDALAAYRAAGSARVRATWVSLKQRLAPYERSAAVSELRRDLARLK</sequence>
<dbReference type="PROSITE" id="PS50943">
    <property type="entry name" value="HTH_CROC1"/>
    <property type="match status" value="1"/>
</dbReference>
<organism evidence="2 3">
    <name type="scientific">Nocardioides eburneus</name>
    <dbReference type="NCBI Taxonomy" id="3231482"/>
    <lineage>
        <taxon>Bacteria</taxon>
        <taxon>Bacillati</taxon>
        <taxon>Actinomycetota</taxon>
        <taxon>Actinomycetes</taxon>
        <taxon>Propionibacteriales</taxon>
        <taxon>Nocardioidaceae</taxon>
        <taxon>Nocardioides</taxon>
    </lineage>
</organism>
<dbReference type="InterPro" id="IPR010982">
    <property type="entry name" value="Lambda_DNA-bd_dom_sf"/>
</dbReference>